<keyword evidence="2" id="KW-1185">Reference proteome</keyword>
<name>A0ACB8FHI7_9SAUR</name>
<comment type="caution">
    <text evidence="1">The sequence shown here is derived from an EMBL/GenBank/DDBJ whole genome shotgun (WGS) entry which is preliminary data.</text>
</comment>
<dbReference type="EMBL" id="CM037617">
    <property type="protein sequence ID" value="KAH8004672.1"/>
    <property type="molecule type" value="Genomic_DNA"/>
</dbReference>
<sequence length="130" mass="13932">MTCSGGGAGTEELGFGGGLSGESDRRGDRAGARYAQGGQSSMAEDESDQESERLGEELEAIGGPRLPPGLSPALSSQYYCYRFCQLPYTDFWWRGGYGWIGHVGKAVGKRDILSIKGSQSKGFTFKPTIH</sequence>
<accession>A0ACB8FHI7</accession>
<proteinExistence type="predicted"/>
<reference evidence="1" key="1">
    <citation type="submission" date="2021-08" db="EMBL/GenBank/DDBJ databases">
        <title>The first chromosome-level gecko genome reveals the dynamic sex chromosomes of Neotropical dwarf geckos (Sphaerodactylidae: Sphaerodactylus).</title>
        <authorList>
            <person name="Pinto B.J."/>
            <person name="Keating S.E."/>
            <person name="Gamble T."/>
        </authorList>
    </citation>
    <scope>NUCLEOTIDE SEQUENCE</scope>
    <source>
        <strain evidence="1">TG3544</strain>
    </source>
</reference>
<dbReference type="Proteomes" id="UP000827872">
    <property type="component" value="Linkage Group LG04"/>
</dbReference>
<evidence type="ECO:0000313" key="2">
    <source>
        <dbReference type="Proteomes" id="UP000827872"/>
    </source>
</evidence>
<evidence type="ECO:0000313" key="1">
    <source>
        <dbReference type="EMBL" id="KAH8004672.1"/>
    </source>
</evidence>
<gene>
    <name evidence="1" type="ORF">K3G42_016803</name>
</gene>
<protein>
    <submittedName>
        <fullName evidence="1">Uncharacterized protein</fullName>
    </submittedName>
</protein>
<organism evidence="1 2">
    <name type="scientific">Sphaerodactylus townsendi</name>
    <dbReference type="NCBI Taxonomy" id="933632"/>
    <lineage>
        <taxon>Eukaryota</taxon>
        <taxon>Metazoa</taxon>
        <taxon>Chordata</taxon>
        <taxon>Craniata</taxon>
        <taxon>Vertebrata</taxon>
        <taxon>Euteleostomi</taxon>
        <taxon>Lepidosauria</taxon>
        <taxon>Squamata</taxon>
        <taxon>Bifurcata</taxon>
        <taxon>Gekkota</taxon>
        <taxon>Sphaerodactylidae</taxon>
        <taxon>Sphaerodactylus</taxon>
    </lineage>
</organism>